<evidence type="ECO:0000313" key="1">
    <source>
        <dbReference type="EMBL" id="KAJ7027457.1"/>
    </source>
</evidence>
<organism evidence="1 2">
    <name type="scientific">Mycena alexandri</name>
    <dbReference type="NCBI Taxonomy" id="1745969"/>
    <lineage>
        <taxon>Eukaryota</taxon>
        <taxon>Fungi</taxon>
        <taxon>Dikarya</taxon>
        <taxon>Basidiomycota</taxon>
        <taxon>Agaricomycotina</taxon>
        <taxon>Agaricomycetes</taxon>
        <taxon>Agaricomycetidae</taxon>
        <taxon>Agaricales</taxon>
        <taxon>Marasmiineae</taxon>
        <taxon>Mycenaceae</taxon>
        <taxon>Mycena</taxon>
    </lineage>
</organism>
<dbReference type="AlphaFoldDB" id="A0AAD6WW44"/>
<proteinExistence type="predicted"/>
<dbReference type="Proteomes" id="UP001218188">
    <property type="component" value="Unassembled WGS sequence"/>
</dbReference>
<dbReference type="EMBL" id="JARJCM010000124">
    <property type="protein sequence ID" value="KAJ7027457.1"/>
    <property type="molecule type" value="Genomic_DNA"/>
</dbReference>
<sequence>MPRAAGTYVHLTAARGFVLGRRRLGSPGEWMVRACVRGDEGRVLALGFNPYAAKAAFGIPERMSAFSWRFIARGMAVRGGTPSYARAARDFGLSVRMVQGETSPQATCQDSYARALHNFLRRTRCASGELTRFVSTRSTSSPRRSALTLCLPTSDSHCLASATHSPSPSPILSIACH</sequence>
<keyword evidence="2" id="KW-1185">Reference proteome</keyword>
<comment type="caution">
    <text evidence="1">The sequence shown here is derived from an EMBL/GenBank/DDBJ whole genome shotgun (WGS) entry which is preliminary data.</text>
</comment>
<protein>
    <submittedName>
        <fullName evidence="1">Uncharacterized protein</fullName>
    </submittedName>
</protein>
<accession>A0AAD6WW44</accession>
<evidence type="ECO:0000313" key="2">
    <source>
        <dbReference type="Proteomes" id="UP001218188"/>
    </source>
</evidence>
<name>A0AAD6WW44_9AGAR</name>
<reference evidence="1" key="1">
    <citation type="submission" date="2023-03" db="EMBL/GenBank/DDBJ databases">
        <title>Massive genome expansion in bonnet fungi (Mycena s.s.) driven by repeated elements and novel gene families across ecological guilds.</title>
        <authorList>
            <consortium name="Lawrence Berkeley National Laboratory"/>
            <person name="Harder C.B."/>
            <person name="Miyauchi S."/>
            <person name="Viragh M."/>
            <person name="Kuo A."/>
            <person name="Thoen E."/>
            <person name="Andreopoulos B."/>
            <person name="Lu D."/>
            <person name="Skrede I."/>
            <person name="Drula E."/>
            <person name="Henrissat B."/>
            <person name="Morin E."/>
            <person name="Kohler A."/>
            <person name="Barry K."/>
            <person name="LaButti K."/>
            <person name="Morin E."/>
            <person name="Salamov A."/>
            <person name="Lipzen A."/>
            <person name="Mereny Z."/>
            <person name="Hegedus B."/>
            <person name="Baldrian P."/>
            <person name="Stursova M."/>
            <person name="Weitz H."/>
            <person name="Taylor A."/>
            <person name="Grigoriev I.V."/>
            <person name="Nagy L.G."/>
            <person name="Martin F."/>
            <person name="Kauserud H."/>
        </authorList>
    </citation>
    <scope>NUCLEOTIDE SEQUENCE</scope>
    <source>
        <strain evidence="1">CBHHK200</strain>
    </source>
</reference>
<gene>
    <name evidence="1" type="ORF">C8F04DRAFT_1267027</name>
</gene>